<proteinExistence type="predicted"/>
<evidence type="ECO:0000313" key="2">
    <source>
        <dbReference type="Proteomes" id="UP000805193"/>
    </source>
</evidence>
<organism evidence="1 2">
    <name type="scientific">Ixodes persulcatus</name>
    <name type="common">Taiga tick</name>
    <dbReference type="NCBI Taxonomy" id="34615"/>
    <lineage>
        <taxon>Eukaryota</taxon>
        <taxon>Metazoa</taxon>
        <taxon>Ecdysozoa</taxon>
        <taxon>Arthropoda</taxon>
        <taxon>Chelicerata</taxon>
        <taxon>Arachnida</taxon>
        <taxon>Acari</taxon>
        <taxon>Parasitiformes</taxon>
        <taxon>Ixodida</taxon>
        <taxon>Ixodoidea</taxon>
        <taxon>Ixodidae</taxon>
        <taxon>Ixodinae</taxon>
        <taxon>Ixodes</taxon>
    </lineage>
</organism>
<gene>
    <name evidence="1" type="ORF">HPB47_008699</name>
</gene>
<protein>
    <submittedName>
        <fullName evidence="1">Uncharacterized protein</fullName>
    </submittedName>
</protein>
<keyword evidence="2" id="KW-1185">Reference proteome</keyword>
<comment type="caution">
    <text evidence="1">The sequence shown here is derived from an EMBL/GenBank/DDBJ whole genome shotgun (WGS) entry which is preliminary data.</text>
</comment>
<dbReference type="EMBL" id="JABSTQ010011197">
    <property type="protein sequence ID" value="KAG0414158.1"/>
    <property type="molecule type" value="Genomic_DNA"/>
</dbReference>
<reference evidence="1 2" key="1">
    <citation type="journal article" date="2020" name="Cell">
        <title>Large-Scale Comparative Analyses of Tick Genomes Elucidate Their Genetic Diversity and Vector Capacities.</title>
        <authorList>
            <consortium name="Tick Genome and Microbiome Consortium (TIGMIC)"/>
            <person name="Jia N."/>
            <person name="Wang J."/>
            <person name="Shi W."/>
            <person name="Du L."/>
            <person name="Sun Y."/>
            <person name="Zhan W."/>
            <person name="Jiang J.F."/>
            <person name="Wang Q."/>
            <person name="Zhang B."/>
            <person name="Ji P."/>
            <person name="Bell-Sakyi L."/>
            <person name="Cui X.M."/>
            <person name="Yuan T.T."/>
            <person name="Jiang B.G."/>
            <person name="Yang W.F."/>
            <person name="Lam T.T."/>
            <person name="Chang Q.C."/>
            <person name="Ding S.J."/>
            <person name="Wang X.J."/>
            <person name="Zhu J.G."/>
            <person name="Ruan X.D."/>
            <person name="Zhao L."/>
            <person name="Wei J.T."/>
            <person name="Ye R.Z."/>
            <person name="Que T.C."/>
            <person name="Du C.H."/>
            <person name="Zhou Y.H."/>
            <person name="Cheng J.X."/>
            <person name="Dai P.F."/>
            <person name="Guo W.B."/>
            <person name="Han X.H."/>
            <person name="Huang E.J."/>
            <person name="Li L.F."/>
            <person name="Wei W."/>
            <person name="Gao Y.C."/>
            <person name="Liu J.Z."/>
            <person name="Shao H.Z."/>
            <person name="Wang X."/>
            <person name="Wang C.C."/>
            <person name="Yang T.C."/>
            <person name="Huo Q.B."/>
            <person name="Li W."/>
            <person name="Chen H.Y."/>
            <person name="Chen S.E."/>
            <person name="Zhou L.G."/>
            <person name="Ni X.B."/>
            <person name="Tian J.H."/>
            <person name="Sheng Y."/>
            <person name="Liu T."/>
            <person name="Pan Y.S."/>
            <person name="Xia L.Y."/>
            <person name="Li J."/>
            <person name="Zhao F."/>
            <person name="Cao W.C."/>
        </authorList>
    </citation>
    <scope>NUCLEOTIDE SEQUENCE [LARGE SCALE GENOMIC DNA]</scope>
    <source>
        <strain evidence="1">Iper-2018</strain>
    </source>
</reference>
<name>A0AC60P417_IXOPE</name>
<dbReference type="Proteomes" id="UP000805193">
    <property type="component" value="Unassembled WGS sequence"/>
</dbReference>
<sequence>MLCFGNCEDCHEAGHEHALALGLWNRLSWIQPSQQGGLAFVEDVQERRSPCCGYLLAGVADVAGVRGRQVLGLPGRGHLPGWHHECVLSRPRQPSPEMPLCPRARLSSEVVLFLERR</sequence>
<accession>A0AC60P417</accession>
<evidence type="ECO:0000313" key="1">
    <source>
        <dbReference type="EMBL" id="KAG0414158.1"/>
    </source>
</evidence>